<organism evidence="1 2">
    <name type="scientific">Pseudomonas fluorescens</name>
    <dbReference type="NCBI Taxonomy" id="294"/>
    <lineage>
        <taxon>Bacteria</taxon>
        <taxon>Pseudomonadati</taxon>
        <taxon>Pseudomonadota</taxon>
        <taxon>Gammaproteobacteria</taxon>
        <taxon>Pseudomonadales</taxon>
        <taxon>Pseudomonadaceae</taxon>
        <taxon>Pseudomonas</taxon>
    </lineage>
</organism>
<evidence type="ECO:0000313" key="1">
    <source>
        <dbReference type="EMBL" id="VVM58747.1"/>
    </source>
</evidence>
<dbReference type="AlphaFoldDB" id="A0A5E6QQY3"/>
<dbReference type="EMBL" id="CABVHB010000006">
    <property type="protein sequence ID" value="VVM58747.1"/>
    <property type="molecule type" value="Genomic_DNA"/>
</dbReference>
<accession>A0A5E6QQY3</accession>
<reference evidence="1 2" key="1">
    <citation type="submission" date="2019-09" db="EMBL/GenBank/DDBJ databases">
        <authorList>
            <person name="Chandra G."/>
            <person name="Truman W A."/>
        </authorList>
    </citation>
    <scope>NUCLEOTIDE SEQUENCE [LARGE SCALE GENOMIC DNA]</scope>
    <source>
        <strain evidence="1">PS673</strain>
    </source>
</reference>
<name>A0A5E6QQY3_PSEFL</name>
<evidence type="ECO:0000313" key="2">
    <source>
        <dbReference type="Proteomes" id="UP000344274"/>
    </source>
</evidence>
<protein>
    <submittedName>
        <fullName evidence="1">Uncharacterized protein</fullName>
    </submittedName>
</protein>
<sequence>MVTINTSNPALYITTLVLSSVTSYYIVFSNYTDGIYPTNQDSIAIPFVATTGLLAMLLLLSLSQYPLYRQLKSGKPPSLIATSFALFSTTISSLLLIESTNYWFSPNHFTLSTLYFITLSTYLFHQFKLYKRLVSPIKQGSQRG</sequence>
<dbReference type="Proteomes" id="UP000344274">
    <property type="component" value="Unassembled WGS sequence"/>
</dbReference>
<gene>
    <name evidence="1" type="ORF">PS673_01160</name>
</gene>
<proteinExistence type="predicted"/>